<keyword evidence="1" id="KW-0472">Membrane</keyword>
<sequence length="160" mass="16694">MGGVPPSAPPAAVSAVPRRWRMFCAALAVVVAAVLAYVGLTLQRDTGGVVTYTTADQVAVVGLGLVLGAGLLALGRPRVDADASGLRARNVFGTRRVPWTAVQAIRFDKRFKWATVLLTNDDEFALLAVQAADGERAAEAVEGLRALLAAGRAEPSATRE</sequence>
<dbReference type="STRING" id="504800.SAMN04488085_111145"/>
<dbReference type="EMBL" id="FOSW01000011">
    <property type="protein sequence ID" value="SFL46153.1"/>
    <property type="molecule type" value="Genomic_DNA"/>
</dbReference>
<dbReference type="RefSeq" id="WP_091327146.1">
    <property type="nucleotide sequence ID" value="NZ_FOSW01000011.1"/>
</dbReference>
<name>A0A1I4HWP9_9ACTN</name>
<dbReference type="InterPro" id="IPR019692">
    <property type="entry name" value="CFP-6_PH"/>
</dbReference>
<dbReference type="Pfam" id="PF10756">
    <property type="entry name" value="bPH_6"/>
    <property type="match status" value="1"/>
</dbReference>
<dbReference type="AlphaFoldDB" id="A0A1I4HWP9"/>
<accession>A0A1I4HWP9</accession>
<reference evidence="3 4" key="1">
    <citation type="submission" date="2016-10" db="EMBL/GenBank/DDBJ databases">
        <authorList>
            <person name="de Groot N.N."/>
        </authorList>
    </citation>
    <scope>NUCLEOTIDE SEQUENCE [LARGE SCALE GENOMIC DNA]</scope>
    <source>
        <strain evidence="3 4">DSM 45317</strain>
    </source>
</reference>
<evidence type="ECO:0000313" key="3">
    <source>
        <dbReference type="EMBL" id="SFL46153.1"/>
    </source>
</evidence>
<keyword evidence="1" id="KW-0812">Transmembrane</keyword>
<evidence type="ECO:0000259" key="2">
    <source>
        <dbReference type="Pfam" id="PF10756"/>
    </source>
</evidence>
<gene>
    <name evidence="3" type="ORF">SAMN04488085_111145</name>
</gene>
<feature type="transmembrane region" description="Helical" evidence="1">
    <location>
        <begin position="58"/>
        <end position="75"/>
    </location>
</feature>
<dbReference type="Proteomes" id="UP000199152">
    <property type="component" value="Unassembled WGS sequence"/>
</dbReference>
<evidence type="ECO:0000256" key="1">
    <source>
        <dbReference type="SAM" id="Phobius"/>
    </source>
</evidence>
<proteinExistence type="predicted"/>
<dbReference type="InParanoid" id="A0A1I4HWP9"/>
<protein>
    <submittedName>
        <fullName evidence="3">PH domain-containing protein</fullName>
    </submittedName>
</protein>
<feature type="domain" description="Low molecular weight protein antigen 6 PH" evidence="2">
    <location>
        <begin position="76"/>
        <end position="145"/>
    </location>
</feature>
<organism evidence="3 4">
    <name type="scientific">Geodermatophilus ruber</name>
    <dbReference type="NCBI Taxonomy" id="504800"/>
    <lineage>
        <taxon>Bacteria</taxon>
        <taxon>Bacillati</taxon>
        <taxon>Actinomycetota</taxon>
        <taxon>Actinomycetes</taxon>
        <taxon>Geodermatophilales</taxon>
        <taxon>Geodermatophilaceae</taxon>
        <taxon>Geodermatophilus</taxon>
    </lineage>
</organism>
<keyword evidence="4" id="KW-1185">Reference proteome</keyword>
<evidence type="ECO:0000313" key="4">
    <source>
        <dbReference type="Proteomes" id="UP000199152"/>
    </source>
</evidence>
<feature type="transmembrane region" description="Helical" evidence="1">
    <location>
        <begin position="20"/>
        <end position="38"/>
    </location>
</feature>
<dbReference type="OrthoDB" id="5191452at2"/>
<keyword evidence="1" id="KW-1133">Transmembrane helix</keyword>